<dbReference type="SUPFAM" id="SSF50939">
    <property type="entry name" value="Sialidases"/>
    <property type="match status" value="2"/>
</dbReference>
<dbReference type="InterPro" id="IPR036278">
    <property type="entry name" value="Sialidase_sf"/>
</dbReference>
<keyword evidence="5" id="KW-0732">Signal</keyword>
<dbReference type="Gene3D" id="2.120.10.10">
    <property type="match status" value="1"/>
</dbReference>
<dbReference type="CDD" id="cd15482">
    <property type="entry name" value="Sialidase_non-viral"/>
    <property type="match status" value="1"/>
</dbReference>
<comment type="similarity">
    <text evidence="2">Belongs to the glycosyl hydrolase 33 family.</text>
</comment>
<feature type="compositionally biased region" description="Low complexity" evidence="4">
    <location>
        <begin position="25"/>
        <end position="35"/>
    </location>
</feature>
<dbReference type="EC" id="3.2.1.18" evidence="3"/>
<dbReference type="InterPro" id="IPR026856">
    <property type="entry name" value="Sialidase_fam"/>
</dbReference>
<feature type="chain" id="PRO_5046860869" description="exo-alpha-sialidase" evidence="5">
    <location>
        <begin position="26"/>
        <end position="526"/>
    </location>
</feature>
<organism evidence="6 7">
    <name type="scientific">Streptantibioticus rubrisoli</name>
    <dbReference type="NCBI Taxonomy" id="1387313"/>
    <lineage>
        <taxon>Bacteria</taxon>
        <taxon>Bacillati</taxon>
        <taxon>Actinomycetota</taxon>
        <taxon>Actinomycetes</taxon>
        <taxon>Kitasatosporales</taxon>
        <taxon>Streptomycetaceae</taxon>
        <taxon>Streptantibioticus</taxon>
    </lineage>
</organism>
<evidence type="ECO:0000313" key="7">
    <source>
        <dbReference type="Proteomes" id="UP001206206"/>
    </source>
</evidence>
<dbReference type="RefSeq" id="WP_255925598.1">
    <property type="nucleotide sequence ID" value="NZ_JANFNH010000003.1"/>
</dbReference>
<evidence type="ECO:0000256" key="3">
    <source>
        <dbReference type="ARBA" id="ARBA00012733"/>
    </source>
</evidence>
<comment type="caution">
    <text evidence="6">The sequence shown here is derived from an EMBL/GenBank/DDBJ whole genome shotgun (WGS) entry which is preliminary data.</text>
</comment>
<dbReference type="PANTHER" id="PTHR10628:SF30">
    <property type="entry name" value="EXO-ALPHA-SIALIDASE"/>
    <property type="match status" value="1"/>
</dbReference>
<feature type="signal peptide" evidence="5">
    <location>
        <begin position="1"/>
        <end position="25"/>
    </location>
</feature>
<keyword evidence="7" id="KW-1185">Reference proteome</keyword>
<gene>
    <name evidence="6" type="ORF">NON19_06130</name>
</gene>
<name>A0ABT1P8D8_9ACTN</name>
<proteinExistence type="inferred from homology"/>
<dbReference type="GO" id="GO:0016787">
    <property type="term" value="F:hydrolase activity"/>
    <property type="evidence" value="ECO:0007669"/>
    <property type="project" value="UniProtKB-KW"/>
</dbReference>
<accession>A0ABT1P8D8</accession>
<protein>
    <recommendedName>
        <fullName evidence="3">exo-alpha-sialidase</fullName>
        <ecNumber evidence="3">3.2.1.18</ecNumber>
    </recommendedName>
</protein>
<evidence type="ECO:0000256" key="1">
    <source>
        <dbReference type="ARBA" id="ARBA00000427"/>
    </source>
</evidence>
<comment type="catalytic activity">
    <reaction evidence="1">
        <text>Hydrolysis of alpha-(2-&gt;3)-, alpha-(2-&gt;6)-, alpha-(2-&gt;8)- glycosidic linkages of terminal sialic acid residues in oligosaccharides, glycoproteins, glycolipids, colominic acid and synthetic substrates.</text>
        <dbReference type="EC" id="3.2.1.18"/>
    </reaction>
</comment>
<feature type="region of interest" description="Disordered" evidence="4">
    <location>
        <begin position="25"/>
        <end position="48"/>
    </location>
</feature>
<evidence type="ECO:0000256" key="2">
    <source>
        <dbReference type="ARBA" id="ARBA00009348"/>
    </source>
</evidence>
<evidence type="ECO:0000313" key="6">
    <source>
        <dbReference type="EMBL" id="MCQ4041615.1"/>
    </source>
</evidence>
<keyword evidence="6" id="KW-0378">Hydrolase</keyword>
<evidence type="ECO:0000256" key="4">
    <source>
        <dbReference type="SAM" id="MobiDB-lite"/>
    </source>
</evidence>
<dbReference type="PANTHER" id="PTHR10628">
    <property type="entry name" value="SIALIDASE"/>
    <property type="match status" value="1"/>
</dbReference>
<reference evidence="6 7" key="1">
    <citation type="submission" date="2022-06" db="EMBL/GenBank/DDBJ databases">
        <title>Draft genome sequence of type strain Streptomyces rubrisoli DSM 42083.</title>
        <authorList>
            <person name="Duangmal K."/>
            <person name="Klaysubun C."/>
        </authorList>
    </citation>
    <scope>NUCLEOTIDE SEQUENCE [LARGE SCALE GENOMIC DNA]</scope>
    <source>
        <strain evidence="6 7">DSM 42083</strain>
    </source>
</reference>
<sequence>MRVRARTTVAAAALLFAAAAGTAHAGPASSAPAGSDGQPVSLASPGDPYANCNIKGDGSATNWPSSEVEPYISVDPHHPHHVIGVFQQDRWADGGARGLTATYSTDGTHFTESPLPFSHCAPGGVPYQRASDAWISVGPDGTAYSSGLVFDATDARNGVAAATSYDGGRTWRNTTQLIADNDPAIGDDKNSVTADPVHPGTAYQVWDRIDQVTTGAHPHFDGPAYISITHDHGRTWSTAQPFVNTAAVPNTQTIGNVVVVNPRTGTLYDFFDSITYSDYNATTPTDAHFAVVTSTDQGRTWSQPVKVATDTSVPEVDPNAPTDPAKALRAGGGLPAAAIDPHSGELYVAYEGSEFTGGQYDAIQLVHSTDGGRTWSGPARVNQAPGAPAFTPSITVDSHGTVALTYYDLRYLTPGNTTTLPAAAWLVTLPGGNPDYPTERRISPVFDWLQAPNAGGHFLGDYEGITSAGSQVRPILVETNDNAPLDSTDAYSGAFNAAVIGSGTVHSAAVPRAVAPRPAARPVLRR</sequence>
<dbReference type="Proteomes" id="UP001206206">
    <property type="component" value="Unassembled WGS sequence"/>
</dbReference>
<dbReference type="EMBL" id="JANFNH010000003">
    <property type="protein sequence ID" value="MCQ4041615.1"/>
    <property type="molecule type" value="Genomic_DNA"/>
</dbReference>
<evidence type="ECO:0000256" key="5">
    <source>
        <dbReference type="SAM" id="SignalP"/>
    </source>
</evidence>